<reference evidence="2 3" key="1">
    <citation type="submission" date="2022-10" db="EMBL/GenBank/DDBJ databases">
        <title>Defluviimonas sp. nov., isolated from ocean surface sediments.</title>
        <authorList>
            <person name="He W."/>
            <person name="Wang L."/>
            <person name="Zhang D.-F."/>
        </authorList>
    </citation>
    <scope>NUCLEOTIDE SEQUENCE [LARGE SCALE GENOMIC DNA]</scope>
    <source>
        <strain evidence="2 3">WL0050</strain>
    </source>
</reference>
<dbReference type="Proteomes" id="UP001652564">
    <property type="component" value="Unassembled WGS sequence"/>
</dbReference>
<evidence type="ECO:0000313" key="2">
    <source>
        <dbReference type="EMBL" id="MCV2871129.1"/>
    </source>
</evidence>
<accession>A0ABT2ZJ19</accession>
<name>A0ABT2ZJ19_9RHOB</name>
<evidence type="ECO:0000259" key="1">
    <source>
        <dbReference type="Pfam" id="PF06568"/>
    </source>
</evidence>
<dbReference type="Pfam" id="PF06568">
    <property type="entry name" value="YjiS-like"/>
    <property type="match status" value="1"/>
</dbReference>
<gene>
    <name evidence="2" type="ORF">OEZ71_02340</name>
</gene>
<feature type="domain" description="YjiS-like" evidence="1">
    <location>
        <begin position="29"/>
        <end position="59"/>
    </location>
</feature>
<dbReference type="EMBL" id="JAOWKZ010000001">
    <property type="protein sequence ID" value="MCV2871129.1"/>
    <property type="molecule type" value="Genomic_DNA"/>
</dbReference>
<keyword evidence="3" id="KW-1185">Reference proteome</keyword>
<sequence>MTMMTKAAPRPLAAPMGRKVLTTLPAALVKVVTQWQARRRSRIALSHLSDFHLRDIGLDPLIRDQEIGRPFCK</sequence>
<comment type="caution">
    <text evidence="2">The sequence shown here is derived from an EMBL/GenBank/DDBJ whole genome shotgun (WGS) entry which is preliminary data.</text>
</comment>
<dbReference type="RefSeq" id="WP_263738316.1">
    <property type="nucleotide sequence ID" value="NZ_JAOWKZ010000001.1"/>
</dbReference>
<protein>
    <submittedName>
        <fullName evidence="2">DUF1127 domain-containing protein</fullName>
    </submittedName>
</protein>
<organism evidence="2 3">
    <name type="scientific">Albidovulum litorale</name>
    <dbReference type="NCBI Taxonomy" id="2984134"/>
    <lineage>
        <taxon>Bacteria</taxon>
        <taxon>Pseudomonadati</taxon>
        <taxon>Pseudomonadota</taxon>
        <taxon>Alphaproteobacteria</taxon>
        <taxon>Rhodobacterales</taxon>
        <taxon>Paracoccaceae</taxon>
        <taxon>Albidovulum</taxon>
    </lineage>
</organism>
<evidence type="ECO:0000313" key="3">
    <source>
        <dbReference type="Proteomes" id="UP001652564"/>
    </source>
</evidence>
<dbReference type="InterPro" id="IPR009506">
    <property type="entry name" value="YjiS-like"/>
</dbReference>
<proteinExistence type="predicted"/>